<sequence length="140" mass="15093">MSGSGVVESSWASICSGHPGNMMPATVKPACDSQASSESGCDLIGEITPVKSTVPDPPQNKNRVMATVKMDNDMSVTISLFDSQAVNIHKQLDIMRVDPRVWLQPVSTPRWLVAQDTRLTPAAPLLRGYEGGIPEHSRAH</sequence>
<accession>A0A8X7TFS6</accession>
<organism evidence="1 2">
    <name type="scientific">Brassica carinata</name>
    <name type="common">Ethiopian mustard</name>
    <name type="synonym">Abyssinian cabbage</name>
    <dbReference type="NCBI Taxonomy" id="52824"/>
    <lineage>
        <taxon>Eukaryota</taxon>
        <taxon>Viridiplantae</taxon>
        <taxon>Streptophyta</taxon>
        <taxon>Embryophyta</taxon>
        <taxon>Tracheophyta</taxon>
        <taxon>Spermatophyta</taxon>
        <taxon>Magnoliopsida</taxon>
        <taxon>eudicotyledons</taxon>
        <taxon>Gunneridae</taxon>
        <taxon>Pentapetalae</taxon>
        <taxon>rosids</taxon>
        <taxon>malvids</taxon>
        <taxon>Brassicales</taxon>
        <taxon>Brassicaceae</taxon>
        <taxon>Brassiceae</taxon>
        <taxon>Brassica</taxon>
    </lineage>
</organism>
<comment type="caution">
    <text evidence="1">The sequence shown here is derived from an EMBL/GenBank/DDBJ whole genome shotgun (WGS) entry which is preliminary data.</text>
</comment>
<keyword evidence="2" id="KW-1185">Reference proteome</keyword>
<evidence type="ECO:0000313" key="2">
    <source>
        <dbReference type="Proteomes" id="UP000886595"/>
    </source>
</evidence>
<proteinExistence type="predicted"/>
<dbReference type="EMBL" id="JAAMPC010001613">
    <property type="protein sequence ID" value="KAG2238686.1"/>
    <property type="molecule type" value="Genomic_DNA"/>
</dbReference>
<dbReference type="OrthoDB" id="1134324at2759"/>
<reference evidence="1 2" key="1">
    <citation type="submission" date="2020-02" db="EMBL/GenBank/DDBJ databases">
        <authorList>
            <person name="Ma Q."/>
            <person name="Huang Y."/>
            <person name="Song X."/>
            <person name="Pei D."/>
        </authorList>
    </citation>
    <scope>NUCLEOTIDE SEQUENCE [LARGE SCALE GENOMIC DNA]</scope>
    <source>
        <strain evidence="1">Sxm20200214</strain>
        <tissue evidence="1">Leaf</tissue>
    </source>
</reference>
<dbReference type="Proteomes" id="UP000886595">
    <property type="component" value="Unassembled WGS sequence"/>
</dbReference>
<gene>
    <name evidence="1" type="ORF">Bca52824_092080</name>
</gene>
<protein>
    <submittedName>
        <fullName evidence="1">Uncharacterized protein</fullName>
    </submittedName>
</protein>
<evidence type="ECO:0000313" key="1">
    <source>
        <dbReference type="EMBL" id="KAG2238686.1"/>
    </source>
</evidence>
<dbReference type="AlphaFoldDB" id="A0A8X7TFS6"/>
<name>A0A8X7TFS6_BRACI</name>